<dbReference type="WBParaSite" id="PSAMB.scaffold12498size2737.g34896.t1">
    <property type="protein sequence ID" value="PSAMB.scaffold12498size2737.g34896.t1"/>
    <property type="gene ID" value="PSAMB.scaffold12498size2737.g34896"/>
</dbReference>
<dbReference type="WBParaSite" id="PSAMB.scaffold18727size895.g37675.t1">
    <property type="protein sequence ID" value="PSAMB.scaffold18727size895.g37675.t1"/>
    <property type="gene ID" value="PSAMB.scaffold18727size895.g37675"/>
</dbReference>
<organism evidence="1 2">
    <name type="scientific">Plectus sambesii</name>
    <dbReference type="NCBI Taxonomy" id="2011161"/>
    <lineage>
        <taxon>Eukaryota</taxon>
        <taxon>Metazoa</taxon>
        <taxon>Ecdysozoa</taxon>
        <taxon>Nematoda</taxon>
        <taxon>Chromadorea</taxon>
        <taxon>Plectida</taxon>
        <taxon>Plectina</taxon>
        <taxon>Plectoidea</taxon>
        <taxon>Plectidae</taxon>
        <taxon>Plectus</taxon>
    </lineage>
</organism>
<protein>
    <submittedName>
        <fullName evidence="2 3">Uncharacterized protein</fullName>
    </submittedName>
</protein>
<accession>A0A914UVJ5</accession>
<evidence type="ECO:0000313" key="2">
    <source>
        <dbReference type="WBParaSite" id="PSAMB.scaffold12498size2737.g34896.t1"/>
    </source>
</evidence>
<dbReference type="AlphaFoldDB" id="A0A914UVJ5"/>
<reference evidence="2 3" key="1">
    <citation type="submission" date="2022-11" db="UniProtKB">
        <authorList>
            <consortium name="WormBaseParasite"/>
        </authorList>
    </citation>
    <scope>IDENTIFICATION</scope>
</reference>
<evidence type="ECO:0000313" key="1">
    <source>
        <dbReference type="Proteomes" id="UP000887566"/>
    </source>
</evidence>
<dbReference type="Proteomes" id="UP000887566">
    <property type="component" value="Unplaced"/>
</dbReference>
<proteinExistence type="predicted"/>
<keyword evidence="1" id="KW-1185">Reference proteome</keyword>
<evidence type="ECO:0000313" key="3">
    <source>
        <dbReference type="WBParaSite" id="PSAMB.scaffold18727size895.g37675.t1"/>
    </source>
</evidence>
<name>A0A914UVJ5_9BILA</name>
<sequence length="126" mass="14084">MALTKVRISYALKFALPNSKPKSTRSTTTWSVSLMSNVVDVAAETSQTMPYCYSLDNIISGDMRNVTAGSVPSGYIILSDMHNVKDAKVLNSYNTCSDHRLIHVTLYVIHRLRPLSTNRDFENQQA</sequence>